<dbReference type="Pfam" id="PF13545">
    <property type="entry name" value="HTH_Crp_2"/>
    <property type="match status" value="1"/>
</dbReference>
<reference evidence="4 5" key="1">
    <citation type="submission" date="2018-02" db="EMBL/GenBank/DDBJ databases">
        <title>Insights into the biology of acidophilic members of the Acidiferrobacteraceae family derived from comparative genomic analyses.</title>
        <authorList>
            <person name="Issotta F."/>
            <person name="Thyssen C."/>
            <person name="Mena C."/>
            <person name="Moya A."/>
            <person name="Bellenberg S."/>
            <person name="Sproer C."/>
            <person name="Covarrubias P.C."/>
            <person name="Sand W."/>
            <person name="Quatrini R."/>
            <person name="Vera M."/>
        </authorList>
    </citation>
    <scope>NUCLEOTIDE SEQUENCE [LARGE SCALE GENOMIC DNA]</scope>
    <source>
        <strain evidence="5">m-1</strain>
    </source>
</reference>
<dbReference type="InterPro" id="IPR000595">
    <property type="entry name" value="cNMP-bd_dom"/>
</dbReference>
<evidence type="ECO:0000256" key="1">
    <source>
        <dbReference type="ARBA" id="ARBA00023015"/>
    </source>
</evidence>
<evidence type="ECO:0000313" key="4">
    <source>
        <dbReference type="EMBL" id="RCN56603.1"/>
    </source>
</evidence>
<dbReference type="SUPFAM" id="SSF51206">
    <property type="entry name" value="cAMP-binding domain-like"/>
    <property type="match status" value="1"/>
</dbReference>
<dbReference type="InterPro" id="IPR036388">
    <property type="entry name" value="WH-like_DNA-bd_sf"/>
</dbReference>
<dbReference type="SMART" id="SM00419">
    <property type="entry name" value="HTH_CRP"/>
    <property type="match status" value="1"/>
</dbReference>
<dbReference type="PROSITE" id="PS51063">
    <property type="entry name" value="HTH_CRP_2"/>
    <property type="match status" value="1"/>
</dbReference>
<keyword evidence="2" id="KW-0238">DNA-binding</keyword>
<dbReference type="AlphaFoldDB" id="A0A1C2G1G8"/>
<dbReference type="OrthoDB" id="9777588at2"/>
<dbReference type="CDD" id="cd00038">
    <property type="entry name" value="CAP_ED"/>
    <property type="match status" value="1"/>
</dbReference>
<proteinExistence type="predicted"/>
<dbReference type="InterPro" id="IPR018490">
    <property type="entry name" value="cNMP-bd_dom_sf"/>
</dbReference>
<dbReference type="RefSeq" id="WP_065970359.1">
    <property type="nucleotide sequence ID" value="NZ_CP080624.1"/>
</dbReference>
<evidence type="ECO:0000256" key="3">
    <source>
        <dbReference type="ARBA" id="ARBA00023163"/>
    </source>
</evidence>
<evidence type="ECO:0000256" key="2">
    <source>
        <dbReference type="ARBA" id="ARBA00023125"/>
    </source>
</evidence>
<dbReference type="InterPro" id="IPR012318">
    <property type="entry name" value="HTH_CRP"/>
</dbReference>
<dbReference type="Pfam" id="PF00027">
    <property type="entry name" value="cNMP_binding"/>
    <property type="match status" value="1"/>
</dbReference>
<dbReference type="InterPro" id="IPR014710">
    <property type="entry name" value="RmlC-like_jellyroll"/>
</dbReference>
<accession>A0A1C2G1G8</accession>
<dbReference type="EMBL" id="PSYR01000002">
    <property type="protein sequence ID" value="RCN56603.1"/>
    <property type="molecule type" value="Genomic_DNA"/>
</dbReference>
<dbReference type="Gene3D" id="1.10.10.10">
    <property type="entry name" value="Winged helix-like DNA-binding domain superfamily/Winged helix DNA-binding domain"/>
    <property type="match status" value="1"/>
</dbReference>
<dbReference type="STRING" id="163359.A9R16_00990"/>
<comment type="caution">
    <text evidence="4">The sequence shown here is derived from an EMBL/GenBank/DDBJ whole genome shotgun (WGS) entry which is preliminary data.</text>
</comment>
<dbReference type="Gene3D" id="2.60.120.10">
    <property type="entry name" value="Jelly Rolls"/>
    <property type="match status" value="1"/>
</dbReference>
<protein>
    <submittedName>
        <fullName evidence="4">Crp/Fnr family transcriptional regulator</fullName>
    </submittedName>
</protein>
<dbReference type="SUPFAM" id="SSF46785">
    <property type="entry name" value="Winged helix' DNA-binding domain"/>
    <property type="match status" value="1"/>
</dbReference>
<gene>
    <name evidence="4" type="ORF">C4900_12530</name>
</gene>
<keyword evidence="5" id="KW-1185">Reference proteome</keyword>
<keyword evidence="1" id="KW-0805">Transcription regulation</keyword>
<name>A0A1C2G1G8_9GAMM</name>
<dbReference type="PANTHER" id="PTHR24567">
    <property type="entry name" value="CRP FAMILY TRANSCRIPTIONAL REGULATORY PROTEIN"/>
    <property type="match status" value="1"/>
</dbReference>
<dbReference type="SMART" id="SM00100">
    <property type="entry name" value="cNMP"/>
    <property type="match status" value="1"/>
</dbReference>
<sequence length="231" mass="25289">MDQDLKAVHKAPLFSGLFPEELERLLAHARRRSLKAHEMLFAEGDKACAFYFIVEGSVRLYRLSPQGDEKVIEILMAGQTFGEAVVFLGGHYPVYAAALSDAALVEIPTDDFVRVLKANGEIALRMLASISMRLHQLINDVQALTLETAGQRVAGYLLDQCPVDAHAADIHIQVHKNVVASRLGVKPETFSRVLATLRDLGLISVAGNDIHIADRARLVRWRDQAGPGSGS</sequence>
<dbReference type="Proteomes" id="UP000253250">
    <property type="component" value="Unassembled WGS sequence"/>
</dbReference>
<dbReference type="GO" id="GO:0003677">
    <property type="term" value="F:DNA binding"/>
    <property type="evidence" value="ECO:0007669"/>
    <property type="project" value="UniProtKB-KW"/>
</dbReference>
<dbReference type="PANTHER" id="PTHR24567:SF68">
    <property type="entry name" value="DNA-BINDING TRANSCRIPTIONAL DUAL REGULATOR CRP"/>
    <property type="match status" value="1"/>
</dbReference>
<dbReference type="GO" id="GO:0005829">
    <property type="term" value="C:cytosol"/>
    <property type="evidence" value="ECO:0007669"/>
    <property type="project" value="TreeGrafter"/>
</dbReference>
<dbReference type="PROSITE" id="PS50042">
    <property type="entry name" value="CNMP_BINDING_3"/>
    <property type="match status" value="1"/>
</dbReference>
<dbReference type="InterPro" id="IPR036390">
    <property type="entry name" value="WH_DNA-bd_sf"/>
</dbReference>
<keyword evidence="3" id="KW-0804">Transcription</keyword>
<dbReference type="InterPro" id="IPR050397">
    <property type="entry name" value="Env_Response_Regulators"/>
</dbReference>
<evidence type="ECO:0000313" key="5">
    <source>
        <dbReference type="Proteomes" id="UP000253250"/>
    </source>
</evidence>
<dbReference type="GO" id="GO:0003700">
    <property type="term" value="F:DNA-binding transcription factor activity"/>
    <property type="evidence" value="ECO:0007669"/>
    <property type="project" value="TreeGrafter"/>
</dbReference>
<organism evidence="4 5">
    <name type="scientific">Acidiferrobacter thiooxydans</name>
    <dbReference type="NCBI Taxonomy" id="163359"/>
    <lineage>
        <taxon>Bacteria</taxon>
        <taxon>Pseudomonadati</taxon>
        <taxon>Pseudomonadota</taxon>
        <taxon>Gammaproteobacteria</taxon>
        <taxon>Acidiferrobacterales</taxon>
        <taxon>Acidiferrobacteraceae</taxon>
        <taxon>Acidiferrobacter</taxon>
    </lineage>
</organism>